<keyword evidence="6" id="KW-1185">Reference proteome</keyword>
<keyword evidence="4" id="KW-0406">Ion transport</keyword>
<evidence type="ECO:0000256" key="1">
    <source>
        <dbReference type="ARBA" id="ARBA00022692"/>
    </source>
</evidence>
<dbReference type="RefSeq" id="XP_056041285.1">
    <property type="nucleotide sequence ID" value="XM_056189447.1"/>
</dbReference>
<evidence type="ECO:0000313" key="5">
    <source>
        <dbReference type="EMBL" id="KAJ8097835.1"/>
    </source>
</evidence>
<comment type="subcellular location">
    <subcellularLocation>
        <location evidence="4">Membrane</location>
        <topology evidence="4">Multi-pass membrane protein</topology>
    </subcellularLocation>
</comment>
<dbReference type="PANTHER" id="PTHR12483">
    <property type="entry name" value="SOLUTE CARRIER FAMILY 31 COPPER TRANSPORTERS"/>
    <property type="match status" value="1"/>
</dbReference>
<proteinExistence type="inferred from homology"/>
<dbReference type="PANTHER" id="PTHR12483:SF115">
    <property type="entry name" value="COPPER TRANSPORT PROTEIN"/>
    <property type="match status" value="1"/>
</dbReference>
<dbReference type="GO" id="GO:0016020">
    <property type="term" value="C:membrane"/>
    <property type="evidence" value="ECO:0007669"/>
    <property type="project" value="UniProtKB-SubCell"/>
</dbReference>
<organism evidence="5 6">
    <name type="scientific">Lipomyces tetrasporus</name>
    <dbReference type="NCBI Taxonomy" id="54092"/>
    <lineage>
        <taxon>Eukaryota</taxon>
        <taxon>Fungi</taxon>
        <taxon>Dikarya</taxon>
        <taxon>Ascomycota</taxon>
        <taxon>Saccharomycotina</taxon>
        <taxon>Lipomycetes</taxon>
        <taxon>Lipomycetales</taxon>
        <taxon>Lipomycetaceae</taxon>
        <taxon>Lipomyces</taxon>
    </lineage>
</organism>
<comment type="caution">
    <text evidence="5">The sequence shown here is derived from an EMBL/GenBank/DDBJ whole genome shotgun (WGS) entry which is preliminary data.</text>
</comment>
<keyword evidence="3 4" id="KW-0472">Membrane</keyword>
<accession>A0AAD7QM29</accession>
<dbReference type="AlphaFoldDB" id="A0AAD7QM29"/>
<dbReference type="EMBL" id="JARPMG010000010">
    <property type="protein sequence ID" value="KAJ8097835.1"/>
    <property type="molecule type" value="Genomic_DNA"/>
</dbReference>
<evidence type="ECO:0000256" key="2">
    <source>
        <dbReference type="ARBA" id="ARBA00022989"/>
    </source>
</evidence>
<comment type="similarity">
    <text evidence="4">Belongs to the copper transporter (Ctr) (TC 1.A.56) family. SLC31A subfamily.</text>
</comment>
<dbReference type="GeneID" id="80884613"/>
<keyword evidence="1 4" id="KW-0812">Transmembrane</keyword>
<feature type="transmembrane region" description="Helical" evidence="4">
    <location>
        <begin position="136"/>
        <end position="153"/>
    </location>
</feature>
<feature type="transmembrane region" description="Helical" evidence="4">
    <location>
        <begin position="55"/>
        <end position="74"/>
    </location>
</feature>
<gene>
    <name evidence="5" type="ORF">POJ06DRAFT_270649</name>
</gene>
<protein>
    <recommendedName>
        <fullName evidence="4">Copper transport protein</fullName>
    </recommendedName>
</protein>
<keyword evidence="4" id="KW-0187">Copper transport</keyword>
<evidence type="ECO:0000313" key="6">
    <source>
        <dbReference type="Proteomes" id="UP001217417"/>
    </source>
</evidence>
<sequence length="166" mass="18940">MDHSQHTSHTSSDENEMDFLYDFGEAAPCRTNMLFTWDSKDLCIVFDWWHIRSGFGFLVSLLAVLLLSLGYEYVRAINGAVDSDAETLPGPSGMKRDERTTYSRRPQSRILRAAFYALQVMYSFFLMLVFMTYNGWVMLAVVGGAFTGHLLRSSRFGKSSRGMFCH</sequence>
<dbReference type="Pfam" id="PF04145">
    <property type="entry name" value="Ctr"/>
    <property type="match status" value="1"/>
</dbReference>
<feature type="transmembrane region" description="Helical" evidence="4">
    <location>
        <begin position="113"/>
        <end position="130"/>
    </location>
</feature>
<dbReference type="Proteomes" id="UP001217417">
    <property type="component" value="Unassembled WGS sequence"/>
</dbReference>
<keyword evidence="2 4" id="KW-1133">Transmembrane helix</keyword>
<reference evidence="5" key="1">
    <citation type="submission" date="2023-03" db="EMBL/GenBank/DDBJ databases">
        <title>Near-Complete genome sequence of Lipomyces tetrasporous NRRL Y-64009, an oleaginous yeast capable of growing on lignocellulosic hydrolysates.</title>
        <authorList>
            <consortium name="Lawrence Berkeley National Laboratory"/>
            <person name="Jagtap S.S."/>
            <person name="Liu J.-J."/>
            <person name="Walukiewicz H.E."/>
            <person name="Pangilinan J."/>
            <person name="Lipzen A."/>
            <person name="Ahrendt S."/>
            <person name="Koriabine M."/>
            <person name="Cobaugh K."/>
            <person name="Salamov A."/>
            <person name="Yoshinaga Y."/>
            <person name="Ng V."/>
            <person name="Daum C."/>
            <person name="Grigoriev I.V."/>
            <person name="Slininger P.J."/>
            <person name="Dien B.S."/>
            <person name="Jin Y.-S."/>
            <person name="Rao C.V."/>
        </authorList>
    </citation>
    <scope>NUCLEOTIDE SEQUENCE</scope>
    <source>
        <strain evidence="5">NRRL Y-64009</strain>
    </source>
</reference>
<evidence type="ECO:0000256" key="3">
    <source>
        <dbReference type="ARBA" id="ARBA00023136"/>
    </source>
</evidence>
<name>A0AAD7QM29_9ASCO</name>
<keyword evidence="4" id="KW-0186">Copper</keyword>
<dbReference type="GO" id="GO:0005375">
    <property type="term" value="F:copper ion transmembrane transporter activity"/>
    <property type="evidence" value="ECO:0007669"/>
    <property type="project" value="UniProtKB-UniRule"/>
</dbReference>
<keyword evidence="4" id="KW-0813">Transport</keyword>
<dbReference type="InterPro" id="IPR007274">
    <property type="entry name" value="Cop_transporter"/>
</dbReference>
<evidence type="ECO:0000256" key="4">
    <source>
        <dbReference type="RuleBase" id="RU367022"/>
    </source>
</evidence>